<evidence type="ECO:0000256" key="1">
    <source>
        <dbReference type="SAM" id="MobiDB-lite"/>
    </source>
</evidence>
<dbReference type="EMBL" id="JNBS01002207">
    <property type="protein sequence ID" value="OQR94089.1"/>
    <property type="molecule type" value="Genomic_DNA"/>
</dbReference>
<dbReference type="AlphaFoldDB" id="A0A1V9Z7Y4"/>
<gene>
    <name evidence="3" type="ORF">THRCLA_08250</name>
</gene>
<keyword evidence="2" id="KW-0472">Membrane</keyword>
<reference evidence="3 4" key="1">
    <citation type="journal article" date="2014" name="Genome Biol. Evol.">
        <title>The secreted proteins of Achlya hypogyna and Thraustotheca clavata identify the ancestral oomycete secretome and reveal gene acquisitions by horizontal gene transfer.</title>
        <authorList>
            <person name="Misner I."/>
            <person name="Blouin N."/>
            <person name="Leonard G."/>
            <person name="Richards T.A."/>
            <person name="Lane C.E."/>
        </authorList>
    </citation>
    <scope>NUCLEOTIDE SEQUENCE [LARGE SCALE GENOMIC DNA]</scope>
    <source>
        <strain evidence="3 4">ATCC 34112</strain>
    </source>
</reference>
<evidence type="ECO:0000256" key="2">
    <source>
        <dbReference type="SAM" id="Phobius"/>
    </source>
</evidence>
<protein>
    <recommendedName>
        <fullName evidence="5">Transmembrane protein</fullName>
    </recommendedName>
</protein>
<keyword evidence="2" id="KW-0812">Transmembrane</keyword>
<feature type="transmembrane region" description="Helical" evidence="2">
    <location>
        <begin position="69"/>
        <end position="86"/>
    </location>
</feature>
<feature type="transmembrane region" description="Helical" evidence="2">
    <location>
        <begin position="42"/>
        <end position="62"/>
    </location>
</feature>
<feature type="compositionally biased region" description="Polar residues" evidence="1">
    <location>
        <begin position="166"/>
        <end position="187"/>
    </location>
</feature>
<dbReference type="Proteomes" id="UP000243217">
    <property type="component" value="Unassembled WGS sequence"/>
</dbReference>
<feature type="transmembrane region" description="Helical" evidence="2">
    <location>
        <begin position="16"/>
        <end position="36"/>
    </location>
</feature>
<proteinExistence type="predicted"/>
<feature type="region of interest" description="Disordered" evidence="1">
    <location>
        <begin position="148"/>
        <end position="187"/>
    </location>
</feature>
<sequence length="187" mass="20586">MMDGIEDGRVIKPLNMILLGNCALGTMGLITTFFLLGQSGGFTSLLTCATYIMYSFAAMVMLNSNPSAFSIGILIGSSCVMVILAFEHTLYWTIESYHYGYAADIFSTLFHCVIFVLTLIFTFTVYKHRHALIDAVYYATIPDVPRTPNEDCPSDYDEEEGHERSMSNATTSSNVSHTSPSVPTADI</sequence>
<comment type="caution">
    <text evidence="3">The sequence shown here is derived from an EMBL/GenBank/DDBJ whole genome shotgun (WGS) entry which is preliminary data.</text>
</comment>
<dbReference type="OrthoDB" id="78857at2759"/>
<name>A0A1V9Z7Y4_9STRA</name>
<accession>A0A1V9Z7Y4</accession>
<evidence type="ECO:0000313" key="3">
    <source>
        <dbReference type="EMBL" id="OQR94089.1"/>
    </source>
</evidence>
<evidence type="ECO:0000313" key="4">
    <source>
        <dbReference type="Proteomes" id="UP000243217"/>
    </source>
</evidence>
<feature type="transmembrane region" description="Helical" evidence="2">
    <location>
        <begin position="106"/>
        <end position="126"/>
    </location>
</feature>
<evidence type="ECO:0008006" key="5">
    <source>
        <dbReference type="Google" id="ProtNLM"/>
    </source>
</evidence>
<organism evidence="3 4">
    <name type="scientific">Thraustotheca clavata</name>
    <dbReference type="NCBI Taxonomy" id="74557"/>
    <lineage>
        <taxon>Eukaryota</taxon>
        <taxon>Sar</taxon>
        <taxon>Stramenopiles</taxon>
        <taxon>Oomycota</taxon>
        <taxon>Saprolegniomycetes</taxon>
        <taxon>Saprolegniales</taxon>
        <taxon>Achlyaceae</taxon>
        <taxon>Thraustotheca</taxon>
    </lineage>
</organism>
<keyword evidence="2" id="KW-1133">Transmembrane helix</keyword>
<keyword evidence="4" id="KW-1185">Reference proteome</keyword>